<comment type="caution">
    <text evidence="1">The sequence shown here is derived from an EMBL/GenBank/DDBJ whole genome shotgun (WGS) entry which is preliminary data.</text>
</comment>
<sequence>MHNSAAEVAGVGDLQQPVRRRLVQSTLFPPRSQDNATEKEDKDGDQKPNEEEEYCASQAQKKRQRKPGAPKKVAVNGKEIPSKKVDDKDCPAMENPDLFLKASEVQNPQKKQQCVGSPEENDKTCSRLESPANIKMPRQLKRHANSTPKKKQMQQVQTTPPKKIMNGLPEQISDSPIQSGNTTQSIPDVLLEAKMKAEMGSPKQRHFNLENQPLNPHNSPPSQLIQNLLSAIQPPQGLKPPLLKSLYYLLIHLSSNPPTCYPRAGTDSTFCNNRIGQYGIKVSFEDICSLSDVSFKELSKMFRQFLSVLPDVSASQSPGQARMQLDIRATAEQLNLLLRCCMVLLNLLVADQYRLLENGQVLLDILRELCSQNLTNRNDDNTVSFEKVYHKYIYNDNDCSTSFTEDIVASLHFMEPVDLRLHYLCTMLEVFADELLVRGQLREYFKLIDSRSSTNRKLFMCHYSHGDIGSVIEVLSTHFCLSLPDEQAFENFLNRLFWLHGEDFKAPEVSLTAVLVLLLNPSMLCAPKFLQAHLISMASDTIGTGLENMKPDVRLMDCYLSAFERSVILYLKHMSTLQMKDCPSGDEDSVLKFSTYGGNSQPSFESYVKTDTRKKINDLISKLDHSWQSRLHNMLLRKKSDLATSSIAYIKESKHVVDVSFRDEILSNLSCIILKAFSDEVDSTALYASGDTSPQDIYLLASILKLMSCSLLQAICCLMHNGNLGCLKTLKDFSSCKEYDSIVRIISCFQQFNICLPIQKPLYGLMETHPTQHKESKLMLLHFLGLLSLSFCTGLDFLVKGCLSTIVTLMNLFVFEEGNLDALRFVDRLEPISSRSPHDNVQEVDQSSSLVVASKFQKIQTLYLSENGQAETSTNSSSKDNMQCVVSIEEEKEETCNGEIYLKCVLKTREKQSEFDDLVDFVECKRGKDYSDWLKDRQRYRKWKCEKMAVLRWKKKKKTWKYMKERVVCSLND</sequence>
<proteinExistence type="predicted"/>
<keyword evidence="2" id="KW-1185">Reference proteome</keyword>
<reference evidence="1 2" key="1">
    <citation type="journal article" date="2022" name="Plant J.">
        <title>Chromosome-level genome of Camellia lanceoleosa provides a valuable resource for understanding genome evolution and self-incompatibility.</title>
        <authorList>
            <person name="Gong W."/>
            <person name="Xiao S."/>
            <person name="Wang L."/>
            <person name="Liao Z."/>
            <person name="Chang Y."/>
            <person name="Mo W."/>
            <person name="Hu G."/>
            <person name="Li W."/>
            <person name="Zhao G."/>
            <person name="Zhu H."/>
            <person name="Hu X."/>
            <person name="Ji K."/>
            <person name="Xiang X."/>
            <person name="Song Q."/>
            <person name="Yuan D."/>
            <person name="Jin S."/>
            <person name="Zhang L."/>
        </authorList>
    </citation>
    <scope>NUCLEOTIDE SEQUENCE [LARGE SCALE GENOMIC DNA]</scope>
    <source>
        <strain evidence="1">SQ_2022a</strain>
    </source>
</reference>
<dbReference type="EMBL" id="CM045761">
    <property type="protein sequence ID" value="KAI8014179.1"/>
    <property type="molecule type" value="Genomic_DNA"/>
</dbReference>
<organism evidence="1 2">
    <name type="scientific">Camellia lanceoleosa</name>
    <dbReference type="NCBI Taxonomy" id="1840588"/>
    <lineage>
        <taxon>Eukaryota</taxon>
        <taxon>Viridiplantae</taxon>
        <taxon>Streptophyta</taxon>
        <taxon>Embryophyta</taxon>
        <taxon>Tracheophyta</taxon>
        <taxon>Spermatophyta</taxon>
        <taxon>Magnoliopsida</taxon>
        <taxon>eudicotyledons</taxon>
        <taxon>Gunneridae</taxon>
        <taxon>Pentapetalae</taxon>
        <taxon>asterids</taxon>
        <taxon>Ericales</taxon>
        <taxon>Theaceae</taxon>
        <taxon>Camellia</taxon>
    </lineage>
</organism>
<protein>
    <submittedName>
        <fullName evidence="1">Uncharacterized protein</fullName>
    </submittedName>
</protein>
<evidence type="ECO:0000313" key="1">
    <source>
        <dbReference type="EMBL" id="KAI8014179.1"/>
    </source>
</evidence>
<accession>A0ACC0HMC4</accession>
<dbReference type="Proteomes" id="UP001060215">
    <property type="component" value="Chromosome 4"/>
</dbReference>
<name>A0ACC0HMC4_9ERIC</name>
<evidence type="ECO:0000313" key="2">
    <source>
        <dbReference type="Proteomes" id="UP001060215"/>
    </source>
</evidence>
<gene>
    <name evidence="1" type="ORF">LOK49_LG05G02081</name>
</gene>